<protein>
    <submittedName>
        <fullName evidence="2">Uncharacterized protein</fullName>
    </submittedName>
</protein>
<dbReference type="SMART" id="SM00028">
    <property type="entry name" value="TPR"/>
    <property type="match status" value="3"/>
</dbReference>
<name>A0A0B3Y7H4_9ALTE</name>
<dbReference type="Gene3D" id="1.25.40.10">
    <property type="entry name" value="Tetratricopeptide repeat domain"/>
    <property type="match status" value="1"/>
</dbReference>
<dbReference type="RefSeq" id="WP_039222741.1">
    <property type="nucleotide sequence ID" value="NZ_JWLW01000065.1"/>
</dbReference>
<dbReference type="EMBL" id="JWLW01000065">
    <property type="protein sequence ID" value="KHT44952.1"/>
    <property type="molecule type" value="Genomic_DNA"/>
</dbReference>
<dbReference type="InterPro" id="IPR019734">
    <property type="entry name" value="TPR_rpt"/>
</dbReference>
<keyword evidence="3" id="KW-1185">Reference proteome</keyword>
<gene>
    <name evidence="2" type="ORF">RJ41_15375</name>
</gene>
<organism evidence="2 3">
    <name type="scientific">Alteromonas marina</name>
    <dbReference type="NCBI Taxonomy" id="203795"/>
    <lineage>
        <taxon>Bacteria</taxon>
        <taxon>Pseudomonadati</taxon>
        <taxon>Pseudomonadota</taxon>
        <taxon>Gammaproteobacteria</taxon>
        <taxon>Alteromonadales</taxon>
        <taxon>Alteromonadaceae</taxon>
        <taxon>Alteromonas/Salinimonas group</taxon>
        <taxon>Alteromonas</taxon>
    </lineage>
</organism>
<feature type="repeat" description="TPR" evidence="1">
    <location>
        <begin position="78"/>
        <end position="111"/>
    </location>
</feature>
<dbReference type="PROSITE" id="PS50005">
    <property type="entry name" value="TPR"/>
    <property type="match status" value="1"/>
</dbReference>
<keyword evidence="1" id="KW-0802">TPR repeat</keyword>
<comment type="caution">
    <text evidence="2">The sequence shown here is derived from an EMBL/GenBank/DDBJ whole genome shotgun (WGS) entry which is preliminary data.</text>
</comment>
<dbReference type="InterPro" id="IPR011990">
    <property type="entry name" value="TPR-like_helical_dom_sf"/>
</dbReference>
<evidence type="ECO:0000256" key="1">
    <source>
        <dbReference type="PROSITE-ProRule" id="PRU00339"/>
    </source>
</evidence>
<dbReference type="SUPFAM" id="SSF48452">
    <property type="entry name" value="TPR-like"/>
    <property type="match status" value="1"/>
</dbReference>
<dbReference type="AlphaFoldDB" id="A0A0B3Y7H4"/>
<proteinExistence type="predicted"/>
<reference evidence="2 3" key="1">
    <citation type="submission" date="2014-12" db="EMBL/GenBank/DDBJ databases">
        <title>Genome sequencing of Alteromonas marina AD001.</title>
        <authorList>
            <person name="Adrian T.G.S."/>
            <person name="Chan K.G."/>
        </authorList>
    </citation>
    <scope>NUCLEOTIDE SEQUENCE [LARGE SCALE GENOMIC DNA]</scope>
    <source>
        <strain evidence="2 3">AD001</strain>
    </source>
</reference>
<accession>A0A0B3Y7H4</accession>
<dbReference type="Proteomes" id="UP000031197">
    <property type="component" value="Unassembled WGS sequence"/>
</dbReference>
<dbReference type="OrthoDB" id="9766710at2"/>
<evidence type="ECO:0000313" key="2">
    <source>
        <dbReference type="EMBL" id="KHT44952.1"/>
    </source>
</evidence>
<evidence type="ECO:0000313" key="3">
    <source>
        <dbReference type="Proteomes" id="UP000031197"/>
    </source>
</evidence>
<sequence length="157" mass="17828">MSNTVNQWRGEGNLNQSLVEYQLGNIHQTEKLLKQGLTVDPYFEANYINLAELYRAQNKLQLEEQTLIDGMSNLPDSALIHYSLGMLHVRKQDKPTAVTLFKKATELGPDNPQNWYIYALALDSVGQTKSVLSMLKKAIKRQPDNSLISLGCHFHKK</sequence>